<name>A0ABP1XSW3_PARSO</name>
<dbReference type="SUPFAM" id="SSF53187">
    <property type="entry name" value="Zn-dependent exopeptidases"/>
    <property type="match status" value="1"/>
</dbReference>
<evidence type="ECO:0000259" key="2">
    <source>
        <dbReference type="SMART" id="SM00646"/>
    </source>
</evidence>
<dbReference type="InterPro" id="IPR002508">
    <property type="entry name" value="MurNAc-LAA_cat"/>
</dbReference>
<dbReference type="SMART" id="SM00646">
    <property type="entry name" value="Ami_3"/>
    <property type="match status" value="1"/>
</dbReference>
<organism evidence="3 4">
    <name type="scientific">Paraclostridium sordellii</name>
    <name type="common">Clostridium sordellii</name>
    <dbReference type="NCBI Taxonomy" id="1505"/>
    <lineage>
        <taxon>Bacteria</taxon>
        <taxon>Bacillati</taxon>
        <taxon>Bacillota</taxon>
        <taxon>Clostridia</taxon>
        <taxon>Peptostreptococcales</taxon>
        <taxon>Peptostreptococcaceae</taxon>
        <taxon>Paraclostridium</taxon>
    </lineage>
</organism>
<protein>
    <recommendedName>
        <fullName evidence="2">MurNAc-LAA domain-containing protein</fullName>
    </recommendedName>
</protein>
<gene>
    <name evidence="3" type="ORF">ATCC9714_21051</name>
</gene>
<evidence type="ECO:0000256" key="1">
    <source>
        <dbReference type="ARBA" id="ARBA00022801"/>
    </source>
</evidence>
<keyword evidence="1" id="KW-0378">Hydrolase</keyword>
<dbReference type="EMBL" id="LN679998">
    <property type="protein sequence ID" value="CEJ74217.1"/>
    <property type="molecule type" value="Genomic_DNA"/>
</dbReference>
<evidence type="ECO:0000313" key="4">
    <source>
        <dbReference type="Proteomes" id="UP000032811"/>
    </source>
</evidence>
<keyword evidence="4" id="KW-1185">Reference proteome</keyword>
<dbReference type="CDD" id="cd02696">
    <property type="entry name" value="MurNAc-LAA"/>
    <property type="match status" value="1"/>
</dbReference>
<accession>A0ABP1XSW3</accession>
<dbReference type="PANTHER" id="PTHR30404:SF0">
    <property type="entry name" value="N-ACETYLMURAMOYL-L-ALANINE AMIDASE AMIC"/>
    <property type="match status" value="1"/>
</dbReference>
<dbReference type="Proteomes" id="UP000032811">
    <property type="component" value="Chromosome 1"/>
</dbReference>
<dbReference type="InterPro" id="IPR050695">
    <property type="entry name" value="N-acetylmuramoyl_amidase_3"/>
</dbReference>
<sequence length="315" mass="35638">MRKNMTDAGHGGYDSGAPGLYGCLEKDIVLDISKRVDAYLKNQEIENILTRNTDVFLSLNERSNKANSLGVNSFVSIHCNSSDNPKAHGFEIFCYKFKYRKLADCILEEITKENLFTQLRDGGIKEGNLHVVRETNMLACLVELGFITNEEDYNLIMNNKERFAKAIAKGICKFNGVTWKESSDIPSDKNIDVNYQVYTKGKWLSNVVNLNDYAGIYGNPIQGVYANLSEGSIRYRVHTQNGKWLPYVVDRQDYAGILSKNIDALQMELVGLEGYSVKYRSYVGGRWLPWVNDLEDYAGILGKPIEGIQIQIIKK</sequence>
<proteinExistence type="predicted"/>
<dbReference type="Gene3D" id="3.40.630.40">
    <property type="entry name" value="Zn-dependent exopeptidases"/>
    <property type="match status" value="1"/>
</dbReference>
<dbReference type="GeneID" id="97537939"/>
<dbReference type="RefSeq" id="WP_057545220.1">
    <property type="nucleotide sequence ID" value="NZ_CDNJ01000003.1"/>
</dbReference>
<evidence type="ECO:0000313" key="3">
    <source>
        <dbReference type="EMBL" id="CEJ74217.1"/>
    </source>
</evidence>
<dbReference type="Pfam" id="PF01520">
    <property type="entry name" value="Amidase_3"/>
    <property type="match status" value="1"/>
</dbReference>
<dbReference type="PANTHER" id="PTHR30404">
    <property type="entry name" value="N-ACETYLMURAMOYL-L-ALANINE AMIDASE"/>
    <property type="match status" value="1"/>
</dbReference>
<reference evidence="3 4" key="1">
    <citation type="submission" date="2014-11" db="EMBL/GenBank/DDBJ databases">
        <authorList>
            <person name="Aslett M.A."/>
            <person name="De Silva N."/>
        </authorList>
    </citation>
    <scope>NUCLEOTIDE SEQUENCE [LARGE SCALE GENOMIC DNA]</scope>
    <source>
        <strain evidence="3 4">ATCC9714</strain>
    </source>
</reference>
<feature type="domain" description="MurNAc-LAA" evidence="2">
    <location>
        <begin position="63"/>
        <end position="172"/>
    </location>
</feature>